<reference evidence="1 2" key="1">
    <citation type="journal article" date="2016" name="Sci. Rep.">
        <title>Complete genome sequence and transcriptomic analysis of a novel marine strain Bacillus weihaiensis reveals the mechanism of brown algae degradation.</title>
        <authorList>
            <person name="Zhu Y."/>
            <person name="Chen P."/>
            <person name="Bao Y."/>
            <person name="Men Y."/>
            <person name="Zeng Y."/>
            <person name="Yang J."/>
            <person name="Sun J."/>
            <person name="Sun Y."/>
        </authorList>
    </citation>
    <scope>NUCLEOTIDE SEQUENCE [LARGE SCALE GENOMIC DNA]</scope>
    <source>
        <strain evidence="1 2">Alg07</strain>
    </source>
</reference>
<protein>
    <submittedName>
        <fullName evidence="1">Uncharacterized protein</fullName>
    </submittedName>
</protein>
<name>A0A1L3MTH4_9BACI</name>
<gene>
    <name evidence="1" type="ORF">A9C19_13250</name>
</gene>
<organism evidence="1 2">
    <name type="scientific">Bacillus weihaiensis</name>
    <dbReference type="NCBI Taxonomy" id="1547283"/>
    <lineage>
        <taxon>Bacteria</taxon>
        <taxon>Bacillati</taxon>
        <taxon>Bacillota</taxon>
        <taxon>Bacilli</taxon>
        <taxon>Bacillales</taxon>
        <taxon>Bacillaceae</taxon>
        <taxon>Bacillus</taxon>
    </lineage>
</organism>
<dbReference type="KEGG" id="bwh:A9C19_13250"/>
<accession>A0A1L3MTH4</accession>
<dbReference type="Proteomes" id="UP000181936">
    <property type="component" value="Chromosome"/>
</dbReference>
<sequence>MELNSIQNEELTSIYMKYKKQLKVHKKRSSFYDYNRVIELKKHLSLIKWEMKCRGMNHKEIIS</sequence>
<proteinExistence type="predicted"/>
<evidence type="ECO:0000313" key="1">
    <source>
        <dbReference type="EMBL" id="APH05637.1"/>
    </source>
</evidence>
<evidence type="ECO:0000313" key="2">
    <source>
        <dbReference type="Proteomes" id="UP000181936"/>
    </source>
</evidence>
<dbReference type="EMBL" id="CP016020">
    <property type="protein sequence ID" value="APH05637.1"/>
    <property type="molecule type" value="Genomic_DNA"/>
</dbReference>
<keyword evidence="2" id="KW-1185">Reference proteome</keyword>
<dbReference type="AlphaFoldDB" id="A0A1L3MTH4"/>